<evidence type="ECO:0000313" key="2">
    <source>
        <dbReference type="EMBL" id="KAK9913328.1"/>
    </source>
</evidence>
<dbReference type="AlphaFoldDB" id="A0AAW1W3E1"/>
<dbReference type="EMBL" id="JBEDUW010000007">
    <property type="protein sequence ID" value="KAK9913328.1"/>
    <property type="molecule type" value="Genomic_DNA"/>
</dbReference>
<accession>A0AAW1W3E1</accession>
<dbReference type="PANTHER" id="PTHR13318">
    <property type="entry name" value="PARTNER OF PAIRED, ISOFORM B-RELATED"/>
    <property type="match status" value="1"/>
</dbReference>
<dbReference type="GO" id="GO:0031146">
    <property type="term" value="P:SCF-dependent proteasomal ubiquitin-dependent protein catabolic process"/>
    <property type="evidence" value="ECO:0007669"/>
    <property type="project" value="TreeGrafter"/>
</dbReference>
<name>A0AAW1W3E1_RUBAR</name>
<dbReference type="Gene3D" id="3.80.10.10">
    <property type="entry name" value="Ribonuclease Inhibitor"/>
    <property type="match status" value="1"/>
</dbReference>
<evidence type="ECO:0000256" key="1">
    <source>
        <dbReference type="SAM" id="MobiDB-lite"/>
    </source>
</evidence>
<evidence type="ECO:0000313" key="3">
    <source>
        <dbReference type="Proteomes" id="UP001457282"/>
    </source>
</evidence>
<keyword evidence="3" id="KW-1185">Reference proteome</keyword>
<proteinExistence type="predicted"/>
<sequence length="289" mass="31252">MIESPSPRITDSGLGFLANGSCSKTLKTLVLAGCGGITDLGVCHLQNMSCLEELDLDGAKRVSDDGLIAVSEIPTLKKLNLGWITVWDEALDAIRGGFILMVGIERTMDSGCGTRFNGIHASISRLEVLKSFLISYGCDAEEVVHQSPSNAASDPYSMRDIDTSAWRSSSSPEEEKASCRRPQGAASPQSEGNSWDAILQDCGKASGRRCLHNNQLEEIINAGKLLTLSTEVRTMEAQYSPKKPEPVQARIPPRRGQVKVKIFRKLVSKIKNAASVVTRMGKKKGRGCS</sequence>
<dbReference type="InterPro" id="IPR001611">
    <property type="entry name" value="Leu-rich_rpt"/>
</dbReference>
<organism evidence="2 3">
    <name type="scientific">Rubus argutus</name>
    <name type="common">Southern blackberry</name>
    <dbReference type="NCBI Taxonomy" id="59490"/>
    <lineage>
        <taxon>Eukaryota</taxon>
        <taxon>Viridiplantae</taxon>
        <taxon>Streptophyta</taxon>
        <taxon>Embryophyta</taxon>
        <taxon>Tracheophyta</taxon>
        <taxon>Spermatophyta</taxon>
        <taxon>Magnoliopsida</taxon>
        <taxon>eudicotyledons</taxon>
        <taxon>Gunneridae</taxon>
        <taxon>Pentapetalae</taxon>
        <taxon>rosids</taxon>
        <taxon>fabids</taxon>
        <taxon>Rosales</taxon>
        <taxon>Rosaceae</taxon>
        <taxon>Rosoideae</taxon>
        <taxon>Rosoideae incertae sedis</taxon>
        <taxon>Rubus</taxon>
    </lineage>
</organism>
<dbReference type="PANTHER" id="PTHR13318:SF223">
    <property type="entry name" value="RNI-LIKE SUPERFAMILY PROTEIN"/>
    <property type="match status" value="1"/>
</dbReference>
<feature type="region of interest" description="Disordered" evidence="1">
    <location>
        <begin position="163"/>
        <end position="193"/>
    </location>
</feature>
<dbReference type="InterPro" id="IPR032675">
    <property type="entry name" value="LRR_dom_sf"/>
</dbReference>
<dbReference type="Proteomes" id="UP001457282">
    <property type="component" value="Unassembled WGS sequence"/>
</dbReference>
<reference evidence="2 3" key="1">
    <citation type="journal article" date="2023" name="G3 (Bethesda)">
        <title>A chromosome-length genome assembly and annotation of blackberry (Rubus argutus, cv. 'Hillquist').</title>
        <authorList>
            <person name="Bruna T."/>
            <person name="Aryal R."/>
            <person name="Dudchenko O."/>
            <person name="Sargent D.J."/>
            <person name="Mead D."/>
            <person name="Buti M."/>
            <person name="Cavallini A."/>
            <person name="Hytonen T."/>
            <person name="Andres J."/>
            <person name="Pham M."/>
            <person name="Weisz D."/>
            <person name="Mascagni F."/>
            <person name="Usai G."/>
            <person name="Natali L."/>
            <person name="Bassil N."/>
            <person name="Fernandez G.E."/>
            <person name="Lomsadze A."/>
            <person name="Armour M."/>
            <person name="Olukolu B."/>
            <person name="Poorten T."/>
            <person name="Britton C."/>
            <person name="Davik J."/>
            <person name="Ashrafi H."/>
            <person name="Aiden E.L."/>
            <person name="Borodovsky M."/>
            <person name="Worthington M."/>
        </authorList>
    </citation>
    <scope>NUCLEOTIDE SEQUENCE [LARGE SCALE GENOMIC DNA]</scope>
    <source>
        <strain evidence="2">PI 553951</strain>
    </source>
</reference>
<dbReference type="Pfam" id="PF13516">
    <property type="entry name" value="LRR_6"/>
    <property type="match status" value="2"/>
</dbReference>
<dbReference type="GO" id="GO:0019005">
    <property type="term" value="C:SCF ubiquitin ligase complex"/>
    <property type="evidence" value="ECO:0007669"/>
    <property type="project" value="TreeGrafter"/>
</dbReference>
<protein>
    <submittedName>
        <fullName evidence="2">Uncharacterized protein</fullName>
    </submittedName>
</protein>
<comment type="caution">
    <text evidence="2">The sequence shown here is derived from an EMBL/GenBank/DDBJ whole genome shotgun (WGS) entry which is preliminary data.</text>
</comment>
<gene>
    <name evidence="2" type="ORF">M0R45_037146</name>
</gene>
<dbReference type="SUPFAM" id="SSF52047">
    <property type="entry name" value="RNI-like"/>
    <property type="match status" value="1"/>
</dbReference>